<dbReference type="PANTHER" id="PTHR33393:SF12">
    <property type="entry name" value="CAPSULE BIOSYNTHESIS PROTEIN CAPA"/>
    <property type="match status" value="1"/>
</dbReference>
<protein>
    <submittedName>
        <fullName evidence="4">CapA family protein</fullName>
    </submittedName>
</protein>
<dbReference type="Pfam" id="PF09587">
    <property type="entry name" value="PGA_cap"/>
    <property type="match status" value="1"/>
</dbReference>
<name>A0A7X2NTF4_9FIRM</name>
<evidence type="ECO:0000259" key="3">
    <source>
        <dbReference type="SMART" id="SM00854"/>
    </source>
</evidence>
<keyword evidence="5" id="KW-1185">Reference proteome</keyword>
<feature type="domain" description="Capsule synthesis protein CapA" evidence="3">
    <location>
        <begin position="116"/>
        <end position="360"/>
    </location>
</feature>
<evidence type="ECO:0000256" key="1">
    <source>
        <dbReference type="ARBA" id="ARBA00005662"/>
    </source>
</evidence>
<dbReference type="InterPro" id="IPR019079">
    <property type="entry name" value="Capsule_synth_CapA"/>
</dbReference>
<accession>A0A7X2NTF4</accession>
<evidence type="ECO:0000313" key="5">
    <source>
        <dbReference type="Proteomes" id="UP000461880"/>
    </source>
</evidence>
<feature type="compositionally biased region" description="Polar residues" evidence="2">
    <location>
        <begin position="1"/>
        <end position="10"/>
    </location>
</feature>
<feature type="region of interest" description="Disordered" evidence="2">
    <location>
        <begin position="1"/>
        <end position="27"/>
    </location>
</feature>
<organism evidence="4 5">
    <name type="scientific">Stecheria intestinalis</name>
    <dbReference type="NCBI Taxonomy" id="2606630"/>
    <lineage>
        <taxon>Bacteria</taxon>
        <taxon>Bacillati</taxon>
        <taxon>Bacillota</taxon>
        <taxon>Erysipelotrichia</taxon>
        <taxon>Erysipelotrichales</taxon>
        <taxon>Erysipelotrichaceae</taxon>
        <taxon>Stecheria</taxon>
    </lineage>
</organism>
<comment type="caution">
    <text evidence="4">The sequence shown here is derived from an EMBL/GenBank/DDBJ whole genome shotgun (WGS) entry which is preliminary data.</text>
</comment>
<evidence type="ECO:0000313" key="4">
    <source>
        <dbReference type="EMBL" id="MSS58936.1"/>
    </source>
</evidence>
<dbReference type="Gene3D" id="3.60.21.10">
    <property type="match status" value="1"/>
</dbReference>
<reference evidence="4 5" key="1">
    <citation type="submission" date="2019-08" db="EMBL/GenBank/DDBJ databases">
        <title>In-depth cultivation of the pig gut microbiome towards novel bacterial diversity and tailored functional studies.</title>
        <authorList>
            <person name="Wylensek D."/>
            <person name="Hitch T.C.A."/>
            <person name="Clavel T."/>
        </authorList>
    </citation>
    <scope>NUCLEOTIDE SEQUENCE [LARGE SCALE GENOMIC DNA]</scope>
    <source>
        <strain evidence="4 5">Oil+RF-744-GAM-WT-6</strain>
    </source>
</reference>
<dbReference type="SMART" id="SM00854">
    <property type="entry name" value="PGA_cap"/>
    <property type="match status" value="1"/>
</dbReference>
<dbReference type="Proteomes" id="UP000461880">
    <property type="component" value="Unassembled WGS sequence"/>
</dbReference>
<dbReference type="EMBL" id="VUMN01000019">
    <property type="protein sequence ID" value="MSS58936.1"/>
    <property type="molecule type" value="Genomic_DNA"/>
</dbReference>
<dbReference type="CDD" id="cd07381">
    <property type="entry name" value="MPP_CapA"/>
    <property type="match status" value="1"/>
</dbReference>
<proteinExistence type="inferred from homology"/>
<gene>
    <name evidence="4" type="ORF">FYJ51_08445</name>
</gene>
<sequence length="447" mass="49667">MRSGQPAESRQSADMEIPRGGYSESVQTGYETTSSCTVFYRLMGRYVKVKAVQRGKEIMGKWRLRPWVKGSIVLLAAAGIFTLTHLNLSEEEEIAAVPSPSETPLPSAEPEVYTADIFMTGDCLIHGAVYADARQADGSYDFHLMLENLKTWTDDYDLCYYNQESILGGTKLGLSSYPMFNSPQEVGDAMTDNGFNLVSLANNHSLDRGVSGIESSMKYWNSKEQVVHAGTNLSEEERDSIPVYEVNGISYCFLSWTYGCNGLVPPADMPYLVNIYPGHEEEMLEQVRAADAKADLVIVAMHWGVEYTLEPVQEVKDLAEKLAAAGADLIIGNHPHVIEPVEYLGDTLCFYSFGNLIAAQLDTEDRIGMIGGVTVTKTVQPDGETEVSLSDARADLTFICYDSNIRNFKVVLMRDLDDSQLPNHAEIYEKYQKVLTQYDGRIRVGMK</sequence>
<dbReference type="PANTHER" id="PTHR33393">
    <property type="entry name" value="POLYGLUTAMINE SYNTHESIS ACCESSORY PROTEIN RV0574C-RELATED"/>
    <property type="match status" value="1"/>
</dbReference>
<dbReference type="SUPFAM" id="SSF56300">
    <property type="entry name" value="Metallo-dependent phosphatases"/>
    <property type="match status" value="1"/>
</dbReference>
<evidence type="ECO:0000256" key="2">
    <source>
        <dbReference type="SAM" id="MobiDB-lite"/>
    </source>
</evidence>
<comment type="similarity">
    <text evidence="1">Belongs to the CapA family.</text>
</comment>
<dbReference type="InterPro" id="IPR052169">
    <property type="entry name" value="CW_Biosynth-Accessory"/>
</dbReference>
<dbReference type="AlphaFoldDB" id="A0A7X2NTF4"/>
<dbReference type="InterPro" id="IPR029052">
    <property type="entry name" value="Metallo-depent_PP-like"/>
</dbReference>